<keyword evidence="1" id="KW-0472">Membrane</keyword>
<feature type="domain" description="Chemotaxis methyl-accepting receptor HlyB-like 4HB MCP" evidence="2">
    <location>
        <begin position="10"/>
        <end position="182"/>
    </location>
</feature>
<evidence type="ECO:0000259" key="2">
    <source>
        <dbReference type="Pfam" id="PF12729"/>
    </source>
</evidence>
<reference evidence="4" key="1">
    <citation type="journal article" date="2019" name="Int. J. Syst. Evol. Microbiol.">
        <title>The Global Catalogue of Microorganisms (GCM) 10K type strain sequencing project: providing services to taxonomists for standard genome sequencing and annotation.</title>
        <authorList>
            <consortium name="The Broad Institute Genomics Platform"/>
            <consortium name="The Broad Institute Genome Sequencing Center for Infectious Disease"/>
            <person name="Wu L."/>
            <person name="Ma J."/>
        </authorList>
    </citation>
    <scope>NUCLEOTIDE SEQUENCE [LARGE SCALE GENOMIC DNA]</scope>
    <source>
        <strain evidence="4">JCM 17705</strain>
    </source>
</reference>
<proteinExistence type="predicted"/>
<accession>A0ABP8G9B7</accession>
<evidence type="ECO:0000313" key="3">
    <source>
        <dbReference type="EMBL" id="GAA4319949.1"/>
    </source>
</evidence>
<evidence type="ECO:0000256" key="1">
    <source>
        <dbReference type="SAM" id="Phobius"/>
    </source>
</evidence>
<keyword evidence="1" id="KW-1133">Transmembrane helix</keyword>
<evidence type="ECO:0000313" key="4">
    <source>
        <dbReference type="Proteomes" id="UP001500582"/>
    </source>
</evidence>
<sequence>MKWTLFIQQKTKVAMLLFCIMLFAILTSVIGGRNLDNINYSVKSIYNDRLIPATDLYYISDNLHSKKALLESALNNSENVTATHQQLKYINASISKLITQFEGTYLVKSEPEFIDQLKHNNKLLTVAEASIIRLLAANQHAEAHAVYDQNVLNTHKNSITLLSKLINIQSAVGKDLIKQSAFNASSFNLLSTLQILVSVIIGMLIIKLVIASKLNNTVYKKYNMN</sequence>
<dbReference type="Pfam" id="PF12729">
    <property type="entry name" value="4HB_MCP_1"/>
    <property type="match status" value="1"/>
</dbReference>
<keyword evidence="4" id="KW-1185">Reference proteome</keyword>
<dbReference type="Proteomes" id="UP001500582">
    <property type="component" value="Unassembled WGS sequence"/>
</dbReference>
<dbReference type="InterPro" id="IPR024478">
    <property type="entry name" value="HlyB_4HB_MCP"/>
</dbReference>
<feature type="transmembrane region" description="Helical" evidence="1">
    <location>
        <begin position="189"/>
        <end position="210"/>
    </location>
</feature>
<organism evidence="3 4">
    <name type="scientific">Mucilaginibacter gynuensis</name>
    <dbReference type="NCBI Taxonomy" id="1302236"/>
    <lineage>
        <taxon>Bacteria</taxon>
        <taxon>Pseudomonadati</taxon>
        <taxon>Bacteroidota</taxon>
        <taxon>Sphingobacteriia</taxon>
        <taxon>Sphingobacteriales</taxon>
        <taxon>Sphingobacteriaceae</taxon>
        <taxon>Mucilaginibacter</taxon>
    </lineage>
</organism>
<protein>
    <recommendedName>
        <fullName evidence="2">Chemotaxis methyl-accepting receptor HlyB-like 4HB MCP domain-containing protein</fullName>
    </recommendedName>
</protein>
<keyword evidence="1" id="KW-0812">Transmembrane</keyword>
<dbReference type="RefSeq" id="WP_345210808.1">
    <property type="nucleotide sequence ID" value="NZ_BAABFT010000004.1"/>
</dbReference>
<gene>
    <name evidence="3" type="ORF">GCM10023149_18950</name>
</gene>
<name>A0ABP8G9B7_9SPHI</name>
<dbReference type="EMBL" id="BAABFT010000004">
    <property type="protein sequence ID" value="GAA4319949.1"/>
    <property type="molecule type" value="Genomic_DNA"/>
</dbReference>
<comment type="caution">
    <text evidence="3">The sequence shown here is derived from an EMBL/GenBank/DDBJ whole genome shotgun (WGS) entry which is preliminary data.</text>
</comment>